<dbReference type="GO" id="GO:0043565">
    <property type="term" value="F:sequence-specific DNA binding"/>
    <property type="evidence" value="ECO:0007669"/>
    <property type="project" value="InterPro"/>
</dbReference>
<evidence type="ECO:0000259" key="12">
    <source>
        <dbReference type="PROSITE" id="PS50110"/>
    </source>
</evidence>
<evidence type="ECO:0000259" key="13">
    <source>
        <dbReference type="PROSITE" id="PS50887"/>
    </source>
</evidence>
<dbReference type="PROSITE" id="PS00041">
    <property type="entry name" value="HTH_ARAC_FAMILY_1"/>
    <property type="match status" value="1"/>
</dbReference>
<dbReference type="InterPro" id="IPR018060">
    <property type="entry name" value="HTH_AraC"/>
</dbReference>
<dbReference type="SUPFAM" id="SSF52172">
    <property type="entry name" value="CheY-like"/>
    <property type="match status" value="1"/>
</dbReference>
<dbReference type="GO" id="GO:0005737">
    <property type="term" value="C:cytoplasm"/>
    <property type="evidence" value="ECO:0007669"/>
    <property type="project" value="UniProtKB-SubCell"/>
</dbReference>
<feature type="domain" description="Response regulatory" evidence="12">
    <location>
        <begin position="3"/>
        <end position="120"/>
    </location>
</feature>
<feature type="modified residue" description="4-aspartylphosphate" evidence="10">
    <location>
        <position position="55"/>
    </location>
</feature>
<dbReference type="SUPFAM" id="SSF46689">
    <property type="entry name" value="Homeodomain-like"/>
    <property type="match status" value="2"/>
</dbReference>
<proteinExistence type="predicted"/>
<evidence type="ECO:0000313" key="14">
    <source>
        <dbReference type="EMBL" id="PAB58960.1"/>
    </source>
</evidence>
<dbReference type="GO" id="GO:0000160">
    <property type="term" value="P:phosphorelay signal transduction system"/>
    <property type="evidence" value="ECO:0007669"/>
    <property type="project" value="UniProtKB-KW"/>
</dbReference>
<gene>
    <name evidence="14" type="ORF">CCE28_12305</name>
</gene>
<keyword evidence="6" id="KW-0805">Transcription regulation</keyword>
<dbReference type="InterPro" id="IPR018062">
    <property type="entry name" value="HTH_AraC-typ_CS"/>
</dbReference>
<accession>A0A267MJK2</accession>
<keyword evidence="8" id="KW-0804">Transcription</keyword>
<evidence type="ECO:0000256" key="2">
    <source>
        <dbReference type="ARBA" id="ARBA00018672"/>
    </source>
</evidence>
<dbReference type="Gene3D" id="1.10.10.60">
    <property type="entry name" value="Homeodomain-like"/>
    <property type="match status" value="2"/>
</dbReference>
<evidence type="ECO:0000256" key="9">
    <source>
        <dbReference type="ARBA" id="ARBA00024867"/>
    </source>
</evidence>
<dbReference type="CDD" id="cd17536">
    <property type="entry name" value="REC_YesN-like"/>
    <property type="match status" value="1"/>
</dbReference>
<feature type="domain" description="HTH araC/xylS-type" evidence="11">
    <location>
        <begin position="442"/>
        <end position="540"/>
    </location>
</feature>
<comment type="function">
    <text evidence="9">May play the central regulatory role in sporulation. It may be an element of the effector pathway responsible for the activation of sporulation genes in response to nutritional stress. Spo0A may act in concert with spo0H (a sigma factor) to control the expression of some genes that are critical to the sporulation process.</text>
</comment>
<keyword evidence="4 10" id="KW-0597">Phosphoprotein</keyword>
<dbReference type="InterPro" id="IPR001789">
    <property type="entry name" value="Sig_transdc_resp-reg_receiver"/>
</dbReference>
<evidence type="ECO:0000256" key="5">
    <source>
        <dbReference type="ARBA" id="ARBA00023012"/>
    </source>
</evidence>
<evidence type="ECO:0000256" key="6">
    <source>
        <dbReference type="ARBA" id="ARBA00023015"/>
    </source>
</evidence>
<dbReference type="PANTHER" id="PTHR42713">
    <property type="entry name" value="HISTIDINE KINASE-RELATED"/>
    <property type="match status" value="1"/>
</dbReference>
<evidence type="ECO:0000256" key="1">
    <source>
        <dbReference type="ARBA" id="ARBA00004496"/>
    </source>
</evidence>
<dbReference type="EMBL" id="NIBG01000010">
    <property type="protein sequence ID" value="PAB58960.1"/>
    <property type="molecule type" value="Genomic_DNA"/>
</dbReference>
<keyword evidence="15" id="KW-1185">Reference proteome</keyword>
<dbReference type="SMART" id="SM00342">
    <property type="entry name" value="HTH_ARAC"/>
    <property type="match status" value="1"/>
</dbReference>
<evidence type="ECO:0000259" key="11">
    <source>
        <dbReference type="PROSITE" id="PS01124"/>
    </source>
</evidence>
<evidence type="ECO:0000256" key="10">
    <source>
        <dbReference type="PROSITE-ProRule" id="PRU00169"/>
    </source>
</evidence>
<evidence type="ECO:0000313" key="15">
    <source>
        <dbReference type="Proteomes" id="UP000216024"/>
    </source>
</evidence>
<name>A0A267MJK2_9FIRM</name>
<dbReference type="InterPro" id="IPR000160">
    <property type="entry name" value="GGDEF_dom"/>
</dbReference>
<feature type="domain" description="GGDEF" evidence="13">
    <location>
        <begin position="181"/>
        <end position="315"/>
    </location>
</feature>
<dbReference type="Proteomes" id="UP000216024">
    <property type="component" value="Unassembled WGS sequence"/>
</dbReference>
<dbReference type="PANTHER" id="PTHR42713:SF3">
    <property type="entry name" value="TRANSCRIPTIONAL REGULATORY PROTEIN HPTR"/>
    <property type="match status" value="1"/>
</dbReference>
<dbReference type="SMART" id="SM00448">
    <property type="entry name" value="REC"/>
    <property type="match status" value="1"/>
</dbReference>
<keyword evidence="7" id="KW-0238">DNA-binding</keyword>
<dbReference type="PROSITE" id="PS01124">
    <property type="entry name" value="HTH_ARAC_FAMILY_2"/>
    <property type="match status" value="1"/>
</dbReference>
<comment type="caution">
    <text evidence="14">The sequence shown here is derived from an EMBL/GenBank/DDBJ whole genome shotgun (WGS) entry which is preliminary data.</text>
</comment>
<dbReference type="GO" id="GO:0003700">
    <property type="term" value="F:DNA-binding transcription factor activity"/>
    <property type="evidence" value="ECO:0007669"/>
    <property type="project" value="InterPro"/>
</dbReference>
<reference evidence="14 15" key="1">
    <citation type="submission" date="2017-06" db="EMBL/GenBank/DDBJ databases">
        <title>Draft genome sequence of anaerobic fermentative bacterium Anaeromicrobium sediminis DY2726D isolated from West Pacific Ocean sediments.</title>
        <authorList>
            <person name="Zeng X."/>
        </authorList>
    </citation>
    <scope>NUCLEOTIDE SEQUENCE [LARGE SCALE GENOMIC DNA]</scope>
    <source>
        <strain evidence="14 15">DY2726D</strain>
    </source>
</reference>
<dbReference type="Gene3D" id="3.40.50.2300">
    <property type="match status" value="1"/>
</dbReference>
<dbReference type="OrthoDB" id="384217at2"/>
<evidence type="ECO:0000256" key="7">
    <source>
        <dbReference type="ARBA" id="ARBA00023125"/>
    </source>
</evidence>
<evidence type="ECO:0000256" key="4">
    <source>
        <dbReference type="ARBA" id="ARBA00022553"/>
    </source>
</evidence>
<dbReference type="PROSITE" id="PS50887">
    <property type="entry name" value="GGDEF"/>
    <property type="match status" value="1"/>
</dbReference>
<dbReference type="RefSeq" id="WP_095134026.1">
    <property type="nucleotide sequence ID" value="NZ_NIBG01000010.1"/>
</dbReference>
<dbReference type="Pfam" id="PF12833">
    <property type="entry name" value="HTH_18"/>
    <property type="match status" value="1"/>
</dbReference>
<evidence type="ECO:0000256" key="3">
    <source>
        <dbReference type="ARBA" id="ARBA00022490"/>
    </source>
</evidence>
<evidence type="ECO:0000256" key="8">
    <source>
        <dbReference type="ARBA" id="ARBA00023163"/>
    </source>
</evidence>
<organism evidence="14 15">
    <name type="scientific">Anaeromicrobium sediminis</name>
    <dbReference type="NCBI Taxonomy" id="1478221"/>
    <lineage>
        <taxon>Bacteria</taxon>
        <taxon>Bacillati</taxon>
        <taxon>Bacillota</taxon>
        <taxon>Clostridia</taxon>
        <taxon>Peptostreptococcales</taxon>
        <taxon>Thermotaleaceae</taxon>
        <taxon>Anaeromicrobium</taxon>
    </lineage>
</organism>
<sequence>MIKVLIVDDDFPVRMFLNKIIDWNKHGYELVGEAIDGREALEKIEKFKPHIVITDISMPSMNGIELIKNIREKKYGCKTIVLSCYDDFAYVKEALKHGANEYCLKNQLNDKILLKTLKETKNLIEKERVENGQYESMKDLANKCLKTLRQQFFREIINGSWKEKKDIREKIKELKLGDDLKNKIIMILEIDGFHKLKFGPHMRNRQILYNSIMNISKEILNDFNDGYVYRVTDKQFLILYSVHGEKSQLNMYKGMKEFAVRVQKNIQIYLNINMSIGISEPIYSLDRIDEYFNQCKMSLKSKFYMGDHKIILYKDIVKEISTDPIKISNREEKELIFYLRNCQYEKINYYIDLYVTGFKERNVKIEYVHNFFRRIILIINKVADEYDINPKDIYGEDTNPFRVIENMETIFDLIIWIKRNIEIVTGKLRPNDQNKFEHEVICEVIRYINCNYMKDITLVKVAEHVHMNMSYLSHLFKQQTKNNFVDYLKDVRIEKAKELMETHNKKISEIAELVGIRDRRYFSKLFKEKVGKSPAQYKKTIG</sequence>
<dbReference type="InterPro" id="IPR011006">
    <property type="entry name" value="CheY-like_superfamily"/>
</dbReference>
<dbReference type="Pfam" id="PF00072">
    <property type="entry name" value="Response_reg"/>
    <property type="match status" value="1"/>
</dbReference>
<comment type="subcellular location">
    <subcellularLocation>
        <location evidence="1">Cytoplasm</location>
    </subcellularLocation>
</comment>
<dbReference type="InterPro" id="IPR009057">
    <property type="entry name" value="Homeodomain-like_sf"/>
</dbReference>
<dbReference type="InterPro" id="IPR051552">
    <property type="entry name" value="HptR"/>
</dbReference>
<dbReference type="PROSITE" id="PS50110">
    <property type="entry name" value="RESPONSE_REGULATORY"/>
    <property type="match status" value="1"/>
</dbReference>
<protein>
    <recommendedName>
        <fullName evidence="2">Stage 0 sporulation protein A homolog</fullName>
    </recommendedName>
</protein>
<keyword evidence="3" id="KW-0963">Cytoplasm</keyword>
<keyword evidence="5" id="KW-0902">Two-component regulatory system</keyword>
<dbReference type="AlphaFoldDB" id="A0A267MJK2"/>